<dbReference type="InterPro" id="IPR052892">
    <property type="entry name" value="NA-targeting_endonuclease"/>
</dbReference>
<dbReference type="AlphaFoldDB" id="A0A832LX04"/>
<protein>
    <submittedName>
        <fullName evidence="2">HNH endonuclease</fullName>
    </submittedName>
</protein>
<gene>
    <name evidence="2" type="ORF">ENT73_01775</name>
</gene>
<accession>A0A832LX04</accession>
<comment type="caution">
    <text evidence="2">The sequence shown here is derived from an EMBL/GenBank/DDBJ whole genome shotgun (WGS) entry which is preliminary data.</text>
</comment>
<evidence type="ECO:0000259" key="1">
    <source>
        <dbReference type="SMART" id="SM00507"/>
    </source>
</evidence>
<proteinExistence type="predicted"/>
<dbReference type="EMBL" id="DSZU01000028">
    <property type="protein sequence ID" value="HGV54805.1"/>
    <property type="molecule type" value="Genomic_DNA"/>
</dbReference>
<dbReference type="InterPro" id="IPR003615">
    <property type="entry name" value="HNH_nuc"/>
</dbReference>
<dbReference type="Gene3D" id="1.10.30.50">
    <property type="match status" value="1"/>
</dbReference>
<dbReference type="PANTHER" id="PTHR33877:SF1">
    <property type="entry name" value="TYPE IV METHYL-DIRECTED RESTRICTION ENZYME ECOKMCRA"/>
    <property type="match status" value="1"/>
</dbReference>
<sequence length="107" mass="12693">MFNKKVLLTSLEEHIKREKAKARALKKTRWWRRKVERGICYYCGKRVPPEELTMDHRIPLSQGGTSSRENIVPACKECNTKKKYFTPWEWEEYIKRLKGEATSCAES</sequence>
<dbReference type="Pfam" id="PF01844">
    <property type="entry name" value="HNH"/>
    <property type="match status" value="1"/>
</dbReference>
<dbReference type="GO" id="GO:0004519">
    <property type="term" value="F:endonuclease activity"/>
    <property type="evidence" value="ECO:0007669"/>
    <property type="project" value="UniProtKB-KW"/>
</dbReference>
<dbReference type="CDD" id="cd00085">
    <property type="entry name" value="HNHc"/>
    <property type="match status" value="1"/>
</dbReference>
<dbReference type="PANTHER" id="PTHR33877">
    <property type="entry name" value="SLL1193 PROTEIN"/>
    <property type="match status" value="1"/>
</dbReference>
<dbReference type="GO" id="GO:0003676">
    <property type="term" value="F:nucleic acid binding"/>
    <property type="evidence" value="ECO:0007669"/>
    <property type="project" value="InterPro"/>
</dbReference>
<dbReference type="InterPro" id="IPR002711">
    <property type="entry name" value="HNH"/>
</dbReference>
<keyword evidence="2" id="KW-0255">Endonuclease</keyword>
<dbReference type="GO" id="GO:0008270">
    <property type="term" value="F:zinc ion binding"/>
    <property type="evidence" value="ECO:0007669"/>
    <property type="project" value="InterPro"/>
</dbReference>
<organism evidence="2">
    <name type="scientific">Caldimicrobium thiodismutans</name>
    <dbReference type="NCBI Taxonomy" id="1653476"/>
    <lineage>
        <taxon>Bacteria</taxon>
        <taxon>Pseudomonadati</taxon>
        <taxon>Thermodesulfobacteriota</taxon>
        <taxon>Thermodesulfobacteria</taxon>
        <taxon>Thermodesulfobacteriales</taxon>
        <taxon>Thermodesulfobacteriaceae</taxon>
        <taxon>Caldimicrobium</taxon>
    </lineage>
</organism>
<keyword evidence="2" id="KW-0378">Hydrolase</keyword>
<name>A0A832LX04_9BACT</name>
<dbReference type="SMART" id="SM00507">
    <property type="entry name" value="HNHc"/>
    <property type="match status" value="1"/>
</dbReference>
<evidence type="ECO:0000313" key="2">
    <source>
        <dbReference type="EMBL" id="HGV54805.1"/>
    </source>
</evidence>
<reference evidence="2" key="1">
    <citation type="journal article" date="2020" name="mSystems">
        <title>Genome- and Community-Level Interaction Insights into Carbon Utilization and Element Cycling Functions of Hydrothermarchaeota in Hydrothermal Sediment.</title>
        <authorList>
            <person name="Zhou Z."/>
            <person name="Liu Y."/>
            <person name="Xu W."/>
            <person name="Pan J."/>
            <person name="Luo Z.H."/>
            <person name="Li M."/>
        </authorList>
    </citation>
    <scope>NUCLEOTIDE SEQUENCE [LARGE SCALE GENOMIC DNA]</scope>
    <source>
        <strain evidence="2">SpSt-605</strain>
    </source>
</reference>
<keyword evidence="2" id="KW-0540">Nuclease</keyword>
<feature type="domain" description="HNH nuclease" evidence="1">
    <location>
        <begin position="29"/>
        <end position="80"/>
    </location>
</feature>